<evidence type="ECO:0000259" key="1">
    <source>
        <dbReference type="SMART" id="SM01117"/>
    </source>
</evidence>
<dbReference type="Pfam" id="PF00173">
    <property type="entry name" value="Cyt-b5"/>
    <property type="match status" value="1"/>
</dbReference>
<sequence>MEPLNRMITLSELLRYNGDIQDEKWIAYDGIVYDVSDCPNWRKEMHRILHFPGQDLSGEIADAPHDEDVFTRPCIKIVGSLV</sequence>
<dbReference type="EMBL" id="JACNJN010000031">
    <property type="protein sequence ID" value="MBC8333914.1"/>
    <property type="molecule type" value="Genomic_DNA"/>
</dbReference>
<comment type="caution">
    <text evidence="2">The sequence shown here is derived from an EMBL/GenBank/DDBJ whole genome shotgun (WGS) entry which is preliminary data.</text>
</comment>
<reference evidence="2 3" key="1">
    <citation type="submission" date="2020-08" db="EMBL/GenBank/DDBJ databases">
        <title>Bridging the membrane lipid divide: bacteria of the FCB group superphylum have the potential to synthesize archaeal ether lipids.</title>
        <authorList>
            <person name="Villanueva L."/>
            <person name="Von Meijenfeldt F.A.B."/>
            <person name="Westbye A.B."/>
            <person name="Yadav S."/>
            <person name="Hopmans E.C."/>
            <person name="Dutilh B.E."/>
            <person name="Sinninghe Damste J.S."/>
        </authorList>
    </citation>
    <scope>NUCLEOTIDE SEQUENCE [LARGE SCALE GENOMIC DNA]</scope>
    <source>
        <strain evidence="2">NIOZ-UU36</strain>
    </source>
</reference>
<dbReference type="InterPro" id="IPR036400">
    <property type="entry name" value="Cyt_B5-like_heme/steroid_sf"/>
</dbReference>
<dbReference type="AlphaFoldDB" id="A0A8J6THB5"/>
<organism evidence="2 3">
    <name type="scientific">Candidatus Desulfolinea nitratireducens</name>
    <dbReference type="NCBI Taxonomy" id="2841698"/>
    <lineage>
        <taxon>Bacteria</taxon>
        <taxon>Bacillati</taxon>
        <taxon>Chloroflexota</taxon>
        <taxon>Anaerolineae</taxon>
        <taxon>Anaerolineales</taxon>
        <taxon>Anaerolineales incertae sedis</taxon>
        <taxon>Candidatus Desulfolinea</taxon>
    </lineage>
</organism>
<proteinExistence type="predicted"/>
<dbReference type="SUPFAM" id="SSF55856">
    <property type="entry name" value="Cytochrome b5-like heme/steroid binding domain"/>
    <property type="match status" value="1"/>
</dbReference>
<name>A0A8J6THB5_9CHLR</name>
<protein>
    <submittedName>
        <fullName evidence="2">Cytochrome b5</fullName>
    </submittedName>
</protein>
<dbReference type="Gene3D" id="3.10.120.10">
    <property type="entry name" value="Cytochrome b5-like heme/steroid binding domain"/>
    <property type="match status" value="1"/>
</dbReference>
<feature type="domain" description="Cytochrome b5 heme-binding" evidence="1">
    <location>
        <begin position="8"/>
        <end position="82"/>
    </location>
</feature>
<evidence type="ECO:0000313" key="2">
    <source>
        <dbReference type="EMBL" id="MBC8333914.1"/>
    </source>
</evidence>
<dbReference type="Proteomes" id="UP000614469">
    <property type="component" value="Unassembled WGS sequence"/>
</dbReference>
<gene>
    <name evidence="2" type="ORF">H8E29_01495</name>
</gene>
<accession>A0A8J6THB5</accession>
<dbReference type="InterPro" id="IPR001199">
    <property type="entry name" value="Cyt_B5-like_heme/steroid-bd"/>
</dbReference>
<dbReference type="SMART" id="SM01117">
    <property type="entry name" value="Cyt-b5"/>
    <property type="match status" value="1"/>
</dbReference>
<evidence type="ECO:0000313" key="3">
    <source>
        <dbReference type="Proteomes" id="UP000614469"/>
    </source>
</evidence>